<dbReference type="EC" id="3.2.1.96" evidence="5"/>
<organism evidence="5 6">
    <name type="scientific">Fructobacillus tropaeoli</name>
    <dbReference type="NCBI Taxonomy" id="709323"/>
    <lineage>
        <taxon>Bacteria</taxon>
        <taxon>Bacillati</taxon>
        <taxon>Bacillota</taxon>
        <taxon>Bacilli</taxon>
        <taxon>Lactobacillales</taxon>
        <taxon>Lactobacillaceae</taxon>
        <taxon>Fructobacillus</taxon>
    </lineage>
</organism>
<evidence type="ECO:0000259" key="4">
    <source>
        <dbReference type="SMART" id="SM00047"/>
    </source>
</evidence>
<dbReference type="PANTHER" id="PTHR33308">
    <property type="entry name" value="PEPTIDOGLYCAN HYDROLASE FLGJ"/>
    <property type="match status" value="1"/>
</dbReference>
<evidence type="ECO:0000256" key="3">
    <source>
        <dbReference type="SAM" id="Phobius"/>
    </source>
</evidence>
<sequence length="405" mass="45189">MEFEKRRQSSKKRKKHSWRFRIIMILFVLLLAAGGAFWFNRQGYQAKNPNDTAVTMVTVKDKASVKEIGAQLQKEGIIRNSRYFVSYANKYGAKDIAGGTYPLSQVQDIAEIYQELTEGSGAEPVLSSGYTFISNTKTAEQTAQTIADAAGVSKSDLLAAYSDSDLIAQAKKEYPQLFLNAKSDQTLYDFVYPGIYRFKKEKSAKDLVMTMLKQTNKTLKPYYAQLKANKIPASTAILLAENGGKKEFDRRLAFIKKIAPYSQSLQSQYGILASISIAQAIHESNWDDSALSSKYNNYYGVKTDDTTAGKSVVLQTQEVENGQTVTKNARFAVYDSYQDSMKAHAKTIANGNTWNANQFADVLAAKNYKDAAQALSTDGYATDPSYPKLIIQIIENWNLAQYDKN</sequence>
<reference evidence="5 6" key="1">
    <citation type="submission" date="2023-10" db="EMBL/GenBank/DDBJ databases">
        <authorList>
            <person name="Botero Cardona J."/>
        </authorList>
    </citation>
    <scope>NUCLEOTIDE SEQUENCE [LARGE SCALE GENOMIC DNA]</scope>
    <source>
        <strain evidence="5 6">R-53137</strain>
    </source>
</reference>
<name>A0ABM9MZM7_9LACO</name>
<dbReference type="GO" id="GO:0003796">
    <property type="term" value="F:lysozyme activity"/>
    <property type="evidence" value="ECO:0007669"/>
    <property type="project" value="UniProtKB-EC"/>
</dbReference>
<accession>A0ABM9MZM7</accession>
<comment type="caution">
    <text evidence="5">The sequence shown here is derived from an EMBL/GenBank/DDBJ whole genome shotgun (WGS) entry which is preliminary data.</text>
</comment>
<dbReference type="GO" id="GO:0033925">
    <property type="term" value="F:mannosyl-glycoprotein endo-beta-N-acetylglucosaminidase activity"/>
    <property type="evidence" value="ECO:0007669"/>
    <property type="project" value="UniProtKB-EC"/>
</dbReference>
<dbReference type="EMBL" id="CAUZLT010000005">
    <property type="protein sequence ID" value="CAK1251358.1"/>
    <property type="molecule type" value="Genomic_DNA"/>
</dbReference>
<dbReference type="RefSeq" id="WP_059393641.1">
    <property type="nucleotide sequence ID" value="NZ_CAUZLQ010000001.1"/>
</dbReference>
<evidence type="ECO:0000313" key="5">
    <source>
        <dbReference type="EMBL" id="CAK1251358.1"/>
    </source>
</evidence>
<dbReference type="SMART" id="SM00047">
    <property type="entry name" value="LYZ2"/>
    <property type="match status" value="1"/>
</dbReference>
<dbReference type="InterPro" id="IPR002901">
    <property type="entry name" value="MGlyc_endo_b_GlcNAc-like_dom"/>
</dbReference>
<feature type="domain" description="Mannosyl-glycoprotein endo-beta-N-acetylglucosamidase-like" evidence="4">
    <location>
        <begin position="238"/>
        <end position="403"/>
    </location>
</feature>
<gene>
    <name evidence="5" type="ORF">R53137_KAKDMLNK_01334</name>
</gene>
<keyword evidence="3" id="KW-0472">Membrane</keyword>
<evidence type="ECO:0000313" key="6">
    <source>
        <dbReference type="Proteomes" id="UP001314262"/>
    </source>
</evidence>
<protein>
    <submittedName>
        <fullName evidence="5">Flagellum-specific peptidoglycan hydrolase FlgJ (FlgJ)</fullName>
        <ecNumber evidence="5">3.2.1.17</ecNumber>
        <ecNumber evidence="5">3.2.1.96</ecNumber>
    </submittedName>
</protein>
<dbReference type="InterPro" id="IPR051056">
    <property type="entry name" value="Glycosyl_Hydrolase_73"/>
</dbReference>
<proteinExistence type="inferred from homology"/>
<feature type="transmembrane region" description="Helical" evidence="3">
    <location>
        <begin position="20"/>
        <end position="39"/>
    </location>
</feature>
<keyword evidence="3" id="KW-0812">Transmembrane</keyword>
<dbReference type="Proteomes" id="UP001314262">
    <property type="component" value="Unassembled WGS sequence"/>
</dbReference>
<keyword evidence="3" id="KW-1133">Transmembrane helix</keyword>
<dbReference type="Gene3D" id="4.10.80.30">
    <property type="entry name" value="DNA polymerase, domain 6"/>
    <property type="match status" value="1"/>
</dbReference>
<dbReference type="Gene3D" id="3.30.1490.480">
    <property type="entry name" value="Endolytic murein transglycosylase"/>
    <property type="match status" value="1"/>
</dbReference>
<evidence type="ECO:0000256" key="2">
    <source>
        <dbReference type="ARBA" id="ARBA00022801"/>
    </source>
</evidence>
<comment type="similarity">
    <text evidence="1">Belongs to the glycosyl hydrolase 73 family.</text>
</comment>
<keyword evidence="6" id="KW-1185">Reference proteome</keyword>
<dbReference type="EC" id="3.2.1.17" evidence="5"/>
<dbReference type="PANTHER" id="PTHR33308:SF10">
    <property type="entry name" value="EXO-GLUCOSAMINIDASE LYTG"/>
    <property type="match status" value="1"/>
</dbReference>
<dbReference type="Pfam" id="PF02618">
    <property type="entry name" value="YceG"/>
    <property type="match status" value="1"/>
</dbReference>
<dbReference type="Gene3D" id="1.10.530.10">
    <property type="match status" value="1"/>
</dbReference>
<keyword evidence="5" id="KW-0326">Glycosidase</keyword>
<dbReference type="InterPro" id="IPR003770">
    <property type="entry name" value="MLTG-like"/>
</dbReference>
<dbReference type="Pfam" id="PF01832">
    <property type="entry name" value="Glucosaminidase"/>
    <property type="match status" value="1"/>
</dbReference>
<keyword evidence="2 5" id="KW-0378">Hydrolase</keyword>
<evidence type="ECO:0000256" key="1">
    <source>
        <dbReference type="ARBA" id="ARBA00010266"/>
    </source>
</evidence>